<feature type="region of interest" description="Disordered" evidence="1">
    <location>
        <begin position="185"/>
        <end position="205"/>
    </location>
</feature>
<proteinExistence type="predicted"/>
<feature type="region of interest" description="Disordered" evidence="1">
    <location>
        <begin position="29"/>
        <end position="48"/>
    </location>
</feature>
<protein>
    <submittedName>
        <fullName evidence="2">TnpA2</fullName>
    </submittedName>
</protein>
<evidence type="ECO:0000256" key="1">
    <source>
        <dbReference type="SAM" id="MobiDB-lite"/>
    </source>
</evidence>
<organism evidence="2">
    <name type="scientific">Comamonas testosteroni</name>
    <name type="common">Pseudomonas testosteroni</name>
    <dbReference type="NCBI Taxonomy" id="285"/>
    <lineage>
        <taxon>Bacteria</taxon>
        <taxon>Pseudomonadati</taxon>
        <taxon>Pseudomonadota</taxon>
        <taxon>Betaproteobacteria</taxon>
        <taxon>Burkholderiales</taxon>
        <taxon>Comamonadaceae</taxon>
        <taxon>Comamonas</taxon>
    </lineage>
</organism>
<name>G9C9D8_COMTE</name>
<evidence type="ECO:0000313" key="2">
    <source>
        <dbReference type="EMBL" id="AEX00403.1"/>
    </source>
</evidence>
<dbReference type="EMBL" id="JF274987">
    <property type="protein sequence ID" value="AEX00403.1"/>
    <property type="molecule type" value="Genomic_DNA"/>
</dbReference>
<reference evidence="2" key="1">
    <citation type="journal article" date="2002" name="FEMS Microbiol. Ecol.">
        <title>Diversity of 3-chloroaniline and 3,4-dichloroaniline degrading bacteria isolated from three different soils and involvement of their plasmids in chloroaniline degradation.</title>
        <authorList>
            <person name="Dejonghe W."/>
            <person name="Goris J."/>
            <person name="Dierickx A."/>
            <person name="De Dobbeleer V."/>
            <person name="Crul K."/>
            <person name="De Vos P."/>
            <person name="Verstraete W."/>
            <person name="Top E.M."/>
        </authorList>
    </citation>
    <scope>NUCLEOTIDE SEQUENCE</scope>
    <source>
        <strain evidence="2">TB30</strain>
        <plasmid evidence="2">pTB30</plasmid>
    </source>
</reference>
<geneLocation type="plasmid" evidence="2">
    <name>pTB30</name>
</geneLocation>
<keyword evidence="2" id="KW-0614">Plasmid</keyword>
<gene>
    <name evidence="2" type="primary">tnpA2</name>
</gene>
<sequence>MLAFRTVTYCTENEETPRGTNGARGVAAAQRQHAPAPAHRHGRRRQQVAGQVEDVLQVVLVAKARHDIVDDSADLGGRQPDRTADAAVHPLERGDADGANPVVHVGLEEMQRQASGIGASHAVARVQRGMRPRRLGKVLDRDADAGLAFDQHNVARPQAGHQLGRVGRGRRAVRVNALAQVLAQARAQPSPKGETPCVKRGQSHSRLLSRQAQTCLLPERRARPHIGYTIIKHSLVTRSPLLTNSKSLAHEVSCQPACNQKSKQRPEAGGK</sequence>
<dbReference type="AlphaFoldDB" id="G9C9D8"/>
<reference evidence="2" key="2">
    <citation type="journal article" date="2012" name="Appl. Environ. Microbiol.">
        <title>Role of IncP-1beta Plasmids pWDL7::rfp and pNB8c in Chloroaniline Catabolism as Determined by Genomic and Functional Analyses.</title>
        <authorList>
            <person name="Krol J.E."/>
            <person name="Penrod J.T."/>
            <person name="McCaslin H."/>
            <person name="Rogers L.M."/>
            <person name="Yano H."/>
            <person name="Stancik A.D."/>
            <person name="Dejonghe W."/>
            <person name="Brown C.J."/>
            <person name="Parales R.E."/>
            <person name="Wuertz S."/>
            <person name="Top E.M."/>
        </authorList>
    </citation>
    <scope>NUCLEOTIDE SEQUENCE</scope>
    <source>
        <strain evidence="2">TB30</strain>
        <plasmid evidence="2">pTB30</plasmid>
    </source>
</reference>
<accession>G9C9D8</accession>